<protein>
    <recommendedName>
        <fullName evidence="24">Receptor kinase-like protein Xa21</fullName>
        <ecNumber evidence="4">2.7.11.1</ecNumber>
    </recommendedName>
</protein>
<evidence type="ECO:0000256" key="19">
    <source>
        <dbReference type="ARBA" id="ARBA00023180"/>
    </source>
</evidence>
<keyword evidence="11 27" id="KW-0732">Signal</keyword>
<dbReference type="SUPFAM" id="SSF52047">
    <property type="entry name" value="RNI-like"/>
    <property type="match status" value="1"/>
</dbReference>
<comment type="subcellular location">
    <subcellularLocation>
        <location evidence="1">Cell membrane</location>
        <topology evidence="1">Single-pass membrane protein</topology>
    </subcellularLocation>
    <subcellularLocation>
        <location evidence="2">Endoplasmic reticulum membrane</location>
        <topology evidence="2">Single-pass membrane protein</topology>
    </subcellularLocation>
</comment>
<evidence type="ECO:0000256" key="11">
    <source>
        <dbReference type="ARBA" id="ARBA00022729"/>
    </source>
</evidence>
<keyword evidence="17 26" id="KW-0472">Membrane</keyword>
<dbReference type="Pfam" id="PF08263">
    <property type="entry name" value="LRRNT_2"/>
    <property type="match status" value="1"/>
</dbReference>
<comment type="catalytic activity">
    <reaction evidence="20">
        <text>L-threonyl-[protein] + ATP = O-phospho-L-threonyl-[protein] + ADP + H(+)</text>
        <dbReference type="Rhea" id="RHEA:46608"/>
        <dbReference type="Rhea" id="RHEA-COMP:11060"/>
        <dbReference type="Rhea" id="RHEA-COMP:11605"/>
        <dbReference type="ChEBI" id="CHEBI:15378"/>
        <dbReference type="ChEBI" id="CHEBI:30013"/>
        <dbReference type="ChEBI" id="CHEBI:30616"/>
        <dbReference type="ChEBI" id="CHEBI:61977"/>
        <dbReference type="ChEBI" id="CHEBI:456216"/>
        <dbReference type="EC" id="2.7.11.1"/>
    </reaction>
</comment>
<evidence type="ECO:0000256" key="15">
    <source>
        <dbReference type="ARBA" id="ARBA00022840"/>
    </source>
</evidence>
<evidence type="ECO:0000256" key="5">
    <source>
        <dbReference type="ARBA" id="ARBA00022475"/>
    </source>
</evidence>
<evidence type="ECO:0000256" key="24">
    <source>
        <dbReference type="ARBA" id="ARBA00072040"/>
    </source>
</evidence>
<comment type="function">
    <text evidence="22">Receptor kinase that detects X.oryzae pv. oryzae protein Ax21 to promote innate immunity. Following X.oryzae pv. oryzae protein Ax21 detection, undergoes cleavage, releasing the processed protein kinase Xa21 chain.</text>
</comment>
<keyword evidence="13 25" id="KW-0547">Nucleotide-binding</keyword>
<keyword evidence="6" id="KW-0723">Serine/threonine-protein kinase</keyword>
<keyword evidence="5" id="KW-1003">Cell membrane</keyword>
<evidence type="ECO:0000256" key="10">
    <source>
        <dbReference type="ARBA" id="ARBA00022692"/>
    </source>
</evidence>
<dbReference type="SMART" id="SM00369">
    <property type="entry name" value="LRR_TYP"/>
    <property type="match status" value="8"/>
</dbReference>
<dbReference type="FunFam" id="3.80.10.10:FF:000233">
    <property type="entry name" value="Leucine-rich repeat receptor-like protein kinase TDR"/>
    <property type="match status" value="2"/>
</dbReference>
<dbReference type="FunFam" id="3.30.200.20:FF:000432">
    <property type="entry name" value="LRR receptor-like serine/threonine-protein kinase EFR"/>
    <property type="match status" value="1"/>
</dbReference>
<evidence type="ECO:0000256" key="8">
    <source>
        <dbReference type="ARBA" id="ARBA00022614"/>
    </source>
</evidence>
<organism evidence="29 30">
    <name type="scientific">Urochloa decumbens</name>
    <dbReference type="NCBI Taxonomy" id="240449"/>
    <lineage>
        <taxon>Eukaryota</taxon>
        <taxon>Viridiplantae</taxon>
        <taxon>Streptophyta</taxon>
        <taxon>Embryophyta</taxon>
        <taxon>Tracheophyta</taxon>
        <taxon>Spermatophyta</taxon>
        <taxon>Magnoliopsida</taxon>
        <taxon>Liliopsida</taxon>
        <taxon>Poales</taxon>
        <taxon>Poaceae</taxon>
        <taxon>PACMAD clade</taxon>
        <taxon>Panicoideae</taxon>
        <taxon>Panicodae</taxon>
        <taxon>Paniceae</taxon>
        <taxon>Melinidinae</taxon>
        <taxon>Urochloa</taxon>
    </lineage>
</organism>
<dbReference type="Gene3D" id="3.80.10.10">
    <property type="entry name" value="Ribonuclease Inhibitor"/>
    <property type="match status" value="4"/>
</dbReference>
<dbReference type="EMBL" id="OZ075130">
    <property type="protein sequence ID" value="CAL4977636.1"/>
    <property type="molecule type" value="Genomic_DNA"/>
</dbReference>
<dbReference type="Gene3D" id="3.30.200.20">
    <property type="entry name" value="Phosphorylase Kinase, domain 1"/>
    <property type="match status" value="1"/>
</dbReference>
<comment type="function">
    <text evidence="23">The processed protein kinase Xa21 chain released by protein cleavage after X.oryzae pv. oryzae protein Ax21 detection translocates into the nucleus where it can bind and regulate WRKY62, a transcription factor. Confers resistance to the bacterial pathogen X.oryzae pv. oryzae (Xoo).</text>
</comment>
<proteinExistence type="inferred from homology"/>
<dbReference type="InterPro" id="IPR013210">
    <property type="entry name" value="LRR_N_plant-typ"/>
</dbReference>
<feature type="transmembrane region" description="Helical" evidence="26">
    <location>
        <begin position="671"/>
        <end position="696"/>
    </location>
</feature>
<reference evidence="29 30" key="2">
    <citation type="submission" date="2024-10" db="EMBL/GenBank/DDBJ databases">
        <authorList>
            <person name="Ryan C."/>
        </authorList>
    </citation>
    <scope>NUCLEOTIDE SEQUENCE [LARGE SCALE GENOMIC DNA]</scope>
</reference>
<dbReference type="FunFam" id="1.10.510.10:FF:000358">
    <property type="entry name" value="Putative leucine-rich repeat receptor-like serine/threonine-protein kinase"/>
    <property type="match status" value="1"/>
</dbReference>
<keyword evidence="19" id="KW-0325">Glycoprotein</keyword>
<keyword evidence="12" id="KW-0677">Repeat</keyword>
<feature type="domain" description="Protein kinase" evidence="28">
    <location>
        <begin position="732"/>
        <end position="1051"/>
    </location>
</feature>
<dbReference type="InterPro" id="IPR032675">
    <property type="entry name" value="LRR_dom_sf"/>
</dbReference>
<keyword evidence="14" id="KW-0418">Kinase</keyword>
<dbReference type="PANTHER" id="PTHR48053:SF81">
    <property type="entry name" value="PROTEIN KINASE DOMAIN-CONTAINING PROTEIN"/>
    <property type="match status" value="1"/>
</dbReference>
<dbReference type="InterPro" id="IPR017441">
    <property type="entry name" value="Protein_kinase_ATP_BS"/>
</dbReference>
<evidence type="ECO:0000256" key="17">
    <source>
        <dbReference type="ARBA" id="ARBA00023136"/>
    </source>
</evidence>
<evidence type="ECO:0000256" key="18">
    <source>
        <dbReference type="ARBA" id="ARBA00023170"/>
    </source>
</evidence>
<gene>
    <name evidence="29" type="ORF">URODEC1_LOCUS54289</name>
</gene>
<feature type="binding site" evidence="25">
    <location>
        <position position="765"/>
    </location>
    <ligand>
        <name>ATP</name>
        <dbReference type="ChEBI" id="CHEBI:30616"/>
    </ligand>
</feature>
<dbReference type="GO" id="GO:0005789">
    <property type="term" value="C:endoplasmic reticulum membrane"/>
    <property type="evidence" value="ECO:0007669"/>
    <property type="project" value="UniProtKB-SubCell"/>
</dbReference>
<dbReference type="GO" id="GO:0005524">
    <property type="term" value="F:ATP binding"/>
    <property type="evidence" value="ECO:0007669"/>
    <property type="project" value="UniProtKB-UniRule"/>
</dbReference>
<dbReference type="GO" id="GO:0004674">
    <property type="term" value="F:protein serine/threonine kinase activity"/>
    <property type="evidence" value="ECO:0007669"/>
    <property type="project" value="UniProtKB-KW"/>
</dbReference>
<dbReference type="Pfam" id="PF13855">
    <property type="entry name" value="LRR_8"/>
    <property type="match status" value="2"/>
</dbReference>
<dbReference type="Gene3D" id="1.10.510.10">
    <property type="entry name" value="Transferase(Phosphotransferase) domain 1"/>
    <property type="match status" value="1"/>
</dbReference>
<keyword evidence="8" id="KW-0433">Leucine-rich repeat</keyword>
<evidence type="ECO:0000256" key="1">
    <source>
        <dbReference type="ARBA" id="ARBA00004162"/>
    </source>
</evidence>
<dbReference type="InterPro" id="IPR051716">
    <property type="entry name" value="Plant_RL_S/T_kinase"/>
</dbReference>
<evidence type="ECO:0000256" key="22">
    <source>
        <dbReference type="ARBA" id="ARBA00054320"/>
    </source>
</evidence>
<dbReference type="Pfam" id="PF00560">
    <property type="entry name" value="LRR_1"/>
    <property type="match status" value="7"/>
</dbReference>
<keyword evidence="7" id="KW-0597">Phosphoprotein</keyword>
<keyword evidence="10 26" id="KW-0812">Transmembrane</keyword>
<dbReference type="SUPFAM" id="SSF52058">
    <property type="entry name" value="L domain-like"/>
    <property type="match status" value="1"/>
</dbReference>
<dbReference type="AlphaFoldDB" id="A0ABC9AKH1"/>
<dbReference type="Proteomes" id="UP001497457">
    <property type="component" value="Chromosome 20rd"/>
</dbReference>
<evidence type="ECO:0000256" key="14">
    <source>
        <dbReference type="ARBA" id="ARBA00022777"/>
    </source>
</evidence>
<evidence type="ECO:0000256" key="23">
    <source>
        <dbReference type="ARBA" id="ARBA00056628"/>
    </source>
</evidence>
<dbReference type="InterPro" id="IPR011009">
    <property type="entry name" value="Kinase-like_dom_sf"/>
</dbReference>
<evidence type="ECO:0000256" key="12">
    <source>
        <dbReference type="ARBA" id="ARBA00022737"/>
    </source>
</evidence>
<keyword evidence="18" id="KW-0675">Receptor</keyword>
<dbReference type="InterPro" id="IPR001611">
    <property type="entry name" value="Leu-rich_rpt"/>
</dbReference>
<dbReference type="Pfam" id="PF07714">
    <property type="entry name" value="PK_Tyr_Ser-Thr"/>
    <property type="match status" value="1"/>
</dbReference>
<dbReference type="InterPro" id="IPR001245">
    <property type="entry name" value="Ser-Thr/Tyr_kinase_cat_dom"/>
</dbReference>
<dbReference type="PROSITE" id="PS00107">
    <property type="entry name" value="PROTEIN_KINASE_ATP"/>
    <property type="match status" value="1"/>
</dbReference>
<dbReference type="PROSITE" id="PS00108">
    <property type="entry name" value="PROTEIN_KINASE_ST"/>
    <property type="match status" value="1"/>
</dbReference>
<dbReference type="EC" id="2.7.11.1" evidence="4"/>
<dbReference type="InterPro" id="IPR008271">
    <property type="entry name" value="Ser/Thr_kinase_AS"/>
</dbReference>
<evidence type="ECO:0000256" key="26">
    <source>
        <dbReference type="SAM" id="Phobius"/>
    </source>
</evidence>
<evidence type="ECO:0000256" key="3">
    <source>
        <dbReference type="ARBA" id="ARBA00008684"/>
    </source>
</evidence>
<evidence type="ECO:0000313" key="29">
    <source>
        <dbReference type="EMBL" id="CAL4977636.1"/>
    </source>
</evidence>
<dbReference type="SMART" id="SM00220">
    <property type="entry name" value="S_TKc"/>
    <property type="match status" value="1"/>
</dbReference>
<evidence type="ECO:0000313" key="30">
    <source>
        <dbReference type="Proteomes" id="UP001497457"/>
    </source>
</evidence>
<evidence type="ECO:0000256" key="16">
    <source>
        <dbReference type="ARBA" id="ARBA00022989"/>
    </source>
</evidence>
<evidence type="ECO:0000256" key="6">
    <source>
        <dbReference type="ARBA" id="ARBA00022527"/>
    </source>
</evidence>
<dbReference type="PANTHER" id="PTHR48053">
    <property type="entry name" value="LEUCINE RICH REPEAT FAMILY PROTEIN, EXPRESSED"/>
    <property type="match status" value="1"/>
</dbReference>
<evidence type="ECO:0000256" key="2">
    <source>
        <dbReference type="ARBA" id="ARBA00004389"/>
    </source>
</evidence>
<keyword evidence="15 25" id="KW-0067">ATP-binding</keyword>
<feature type="signal peptide" evidence="27">
    <location>
        <begin position="1"/>
        <end position="26"/>
    </location>
</feature>
<keyword evidence="30" id="KW-1185">Reference proteome</keyword>
<evidence type="ECO:0000256" key="21">
    <source>
        <dbReference type="ARBA" id="ARBA00048679"/>
    </source>
</evidence>
<dbReference type="GO" id="GO:0005886">
    <property type="term" value="C:plasma membrane"/>
    <property type="evidence" value="ECO:0007669"/>
    <property type="project" value="UniProtKB-SubCell"/>
</dbReference>
<dbReference type="GO" id="GO:0009791">
    <property type="term" value="P:post-embryonic development"/>
    <property type="evidence" value="ECO:0007669"/>
    <property type="project" value="UniProtKB-ARBA"/>
</dbReference>
<dbReference type="PRINTS" id="PR00019">
    <property type="entry name" value="LEURICHRPT"/>
</dbReference>
<evidence type="ECO:0000256" key="9">
    <source>
        <dbReference type="ARBA" id="ARBA00022679"/>
    </source>
</evidence>
<comment type="catalytic activity">
    <reaction evidence="21">
        <text>L-seryl-[protein] + ATP = O-phospho-L-seryl-[protein] + ADP + H(+)</text>
        <dbReference type="Rhea" id="RHEA:17989"/>
        <dbReference type="Rhea" id="RHEA-COMP:9863"/>
        <dbReference type="Rhea" id="RHEA-COMP:11604"/>
        <dbReference type="ChEBI" id="CHEBI:15378"/>
        <dbReference type="ChEBI" id="CHEBI:29999"/>
        <dbReference type="ChEBI" id="CHEBI:30616"/>
        <dbReference type="ChEBI" id="CHEBI:83421"/>
        <dbReference type="ChEBI" id="CHEBI:456216"/>
        <dbReference type="EC" id="2.7.11.1"/>
    </reaction>
</comment>
<evidence type="ECO:0000256" key="7">
    <source>
        <dbReference type="ARBA" id="ARBA00022553"/>
    </source>
</evidence>
<evidence type="ECO:0000256" key="25">
    <source>
        <dbReference type="PROSITE-ProRule" id="PRU10141"/>
    </source>
</evidence>
<name>A0ABC9AKH1_9POAL</name>
<dbReference type="InterPro" id="IPR003591">
    <property type="entry name" value="Leu-rich_rpt_typical-subtyp"/>
</dbReference>
<evidence type="ECO:0000256" key="27">
    <source>
        <dbReference type="SAM" id="SignalP"/>
    </source>
</evidence>
<keyword evidence="9" id="KW-0808">Transferase</keyword>
<keyword evidence="16 26" id="KW-1133">Transmembrane helix</keyword>
<dbReference type="InterPro" id="IPR000719">
    <property type="entry name" value="Prot_kinase_dom"/>
</dbReference>
<evidence type="ECO:0000256" key="20">
    <source>
        <dbReference type="ARBA" id="ARBA00047899"/>
    </source>
</evidence>
<reference evidence="30" key="1">
    <citation type="submission" date="2024-06" db="EMBL/GenBank/DDBJ databases">
        <authorList>
            <person name="Ryan C."/>
        </authorList>
    </citation>
    <scope>NUCLEOTIDE SEQUENCE [LARGE SCALE GENOMIC DNA]</scope>
</reference>
<comment type="similarity">
    <text evidence="3">Belongs to the protein kinase superfamily. Ser/Thr protein kinase family.</text>
</comment>
<evidence type="ECO:0000256" key="4">
    <source>
        <dbReference type="ARBA" id="ARBA00012513"/>
    </source>
</evidence>
<dbReference type="PROSITE" id="PS50011">
    <property type="entry name" value="PROTEIN_KINASE_DOM"/>
    <property type="match status" value="1"/>
</dbReference>
<evidence type="ECO:0000256" key="13">
    <source>
        <dbReference type="ARBA" id="ARBA00022741"/>
    </source>
</evidence>
<sequence length="1053" mass="115038">MYLPETMVSLPFILLLFAVLQAPSSSLHSKSGDREALLQFKEGLSDPLGSLSSWNNSNADFCRWAGVTCSRRHPGRVVALSLPSRGLGGTISPTIGNLTSLRKLDLGSNMFSGEVPHTIGQLHRLRELVIENCSLDGEIPQELGNCSNLKVLSLATNQLQGRIPDALGLASRLQYLYLTYNKLVGGIPPSIGNLSLLVLLSFYQNNMDGTIPEVLSHLNHLQHIQVARNNFSGTIPPLFFNISSLQILGFGSNKLQGSIPPDAGANLPILKELHLGNNRLSGMVPSSLANATDIEVLSLARNNFQGMVPSEIGKLCPRRVELGGNRLEAKDEEDWEFMRSFTNCTRLQLLDLNNNNIGGILPGYVANFSRQIQWLSMAGNKISGVIPPGIGNLASLVDLEFAGNNLQGVIAKDIGRLQNLMLLWLQENRLSGRIPFSFGNFTQMLTLALSHNQLDGSIPKRLGNLQRLTSLDLSYNRLTGVIPDEIFTLSSLTDFLSLSGNYLSGVLPPHAGSLKHVARLDISRNNLSGNIPEALSDCENLVYLTLDGNFLTGSIPKSLGNLKALSILNLSRNAFSSNIPRELGKITSLQQLYLAHNNLSGSIPLILGNLSSLIELDISYNHLDGEVPSLGVFANLTGLSILGNDGLCGGIPELKLPSCYIKPHNKQIQQLLLMILLPVGLIVTSLFLLCSLLFLFKRKITVGKMKIPSLDKIDEKYPRVSYNELFHATDGFAPANLIGSGKYGSVFKGNLSLSVSDNDATVAIKVFNFCQSGSSRSFMAELEVLRQVKHRNLINIITSCSSIDSRGNDFHALVFKFMPNYSLDKWLHPAADEQWHKLSLVQLLNIAVQVADALDYLHNNSQPSIIHCDLKPSNIILGSDWTAYVADFGISKLVGESMDRYMSNSGNSVGIRGTIGYVAPEVLEHRHHVSNLAEYGEGGQVSAAGDSYSFGITLLEMFTGRAPTDDMFTQGLSLHLFADMAFPDKISEIIDPSLLQPFDNDARLDTALACITSAIRVGISCSKKAPLKRMSMKNAAVELHRTRDSVLEEYFIW</sequence>
<dbReference type="SUPFAM" id="SSF56112">
    <property type="entry name" value="Protein kinase-like (PK-like)"/>
    <property type="match status" value="1"/>
</dbReference>
<evidence type="ECO:0000259" key="28">
    <source>
        <dbReference type="PROSITE" id="PS50011"/>
    </source>
</evidence>
<accession>A0ABC9AKH1</accession>
<feature type="chain" id="PRO_5044828952" description="Receptor kinase-like protein Xa21" evidence="27">
    <location>
        <begin position="27"/>
        <end position="1053"/>
    </location>
</feature>